<feature type="compositionally biased region" description="Acidic residues" evidence="2">
    <location>
        <begin position="182"/>
        <end position="191"/>
    </location>
</feature>
<sequence length="594" mass="64897">MANRFGKIKRFINRPPARKSPSIETLGRVSPAPVDQAKQRCNEDKTSSSSSVRSAAIKSLKSGTDNDDAPTNPIEEIQNYEPITTSDDVLDGILKDWNIRNGRTAAKEKDLDTVSEFTGKSARSIVDEDSDDDDTESKNEETSDAFVAENASASKKGQNTKSENKNPKLGSQLDRKISSDEASFDTGEDFVDNNNPTGSTYDDGSTYDEDDTIYTNGTDDSGGANVSNEDKSLARGLPTTKKAVINMDVVATHPGEPSGLAVRAVYCAPQVGNPDDIVVKVEASTVSFQDCLLRMGFGMEKAPFPFVPGCEFVGTIVNLGSDAQVEGYRVGDRVVGMSRRGGGNGKYAKFSTLNVAPFSSTTMDAADVVCLVNVYMTAYQALRLGKKDGTPLTDANVLITDGFSPMGQAAAQLARLEGANVWVTTNDNSEDEYMTTLGAKCLRMNPSKWLRHVKGKMDVVIDNACIDSYESSWQALNSTGLLICTGITSIHNFKDDMDGMFGCNAMGDIMRDYKAKWTALKAKYMMSKTKFLDLWESFQKDRAQYRQEFKYLCYLVESGMLKPKIADRISLEKVPEAHRRIETGKVNGTIVCLL</sequence>
<feature type="compositionally biased region" description="Polar residues" evidence="2">
    <location>
        <begin position="192"/>
        <end position="203"/>
    </location>
</feature>
<dbReference type="InterPro" id="IPR036291">
    <property type="entry name" value="NAD(P)-bd_dom_sf"/>
</dbReference>
<proteinExistence type="predicted"/>
<dbReference type="SMART" id="SM00829">
    <property type="entry name" value="PKS_ER"/>
    <property type="match status" value="1"/>
</dbReference>
<feature type="compositionally biased region" description="Polar residues" evidence="2">
    <location>
        <begin position="151"/>
        <end position="161"/>
    </location>
</feature>
<gene>
    <name evidence="4" type="ORF">ACHAW5_002959</name>
</gene>
<keyword evidence="5" id="KW-1185">Reference proteome</keyword>
<feature type="region of interest" description="Disordered" evidence="2">
    <location>
        <begin position="122"/>
        <end position="209"/>
    </location>
</feature>
<dbReference type="InterPro" id="IPR013154">
    <property type="entry name" value="ADH-like_N"/>
</dbReference>
<dbReference type="PANTHER" id="PTHR43189">
    <property type="entry name" value="ZINC-TYPE ALCOHOL DEHYDROGENASE-LIKE PROTEIN C1198.01-RELATED"/>
    <property type="match status" value="1"/>
</dbReference>
<dbReference type="Proteomes" id="UP001530315">
    <property type="component" value="Unassembled WGS sequence"/>
</dbReference>
<dbReference type="Pfam" id="PF13602">
    <property type="entry name" value="ADH_zinc_N_2"/>
    <property type="match status" value="1"/>
</dbReference>
<dbReference type="SUPFAM" id="SSF50129">
    <property type="entry name" value="GroES-like"/>
    <property type="match status" value="1"/>
</dbReference>
<dbReference type="SUPFAM" id="SSF51735">
    <property type="entry name" value="NAD(P)-binding Rossmann-fold domains"/>
    <property type="match status" value="1"/>
</dbReference>
<accession>A0ABD3PFC0</accession>
<dbReference type="AlphaFoldDB" id="A0ABD3PFC0"/>
<name>A0ABD3PFC0_9STRA</name>
<dbReference type="EMBL" id="JALLAZ020000812">
    <property type="protein sequence ID" value="KAL3786758.1"/>
    <property type="molecule type" value="Genomic_DNA"/>
</dbReference>
<feature type="region of interest" description="Disordered" evidence="2">
    <location>
        <begin position="1"/>
        <end position="85"/>
    </location>
</feature>
<evidence type="ECO:0000256" key="1">
    <source>
        <dbReference type="ARBA" id="ARBA00023002"/>
    </source>
</evidence>
<evidence type="ECO:0000313" key="4">
    <source>
        <dbReference type="EMBL" id="KAL3786758.1"/>
    </source>
</evidence>
<dbReference type="Gene3D" id="3.90.180.10">
    <property type="entry name" value="Medium-chain alcohol dehydrogenases, catalytic domain"/>
    <property type="match status" value="1"/>
</dbReference>
<organism evidence="4 5">
    <name type="scientific">Stephanodiscus triporus</name>
    <dbReference type="NCBI Taxonomy" id="2934178"/>
    <lineage>
        <taxon>Eukaryota</taxon>
        <taxon>Sar</taxon>
        <taxon>Stramenopiles</taxon>
        <taxon>Ochrophyta</taxon>
        <taxon>Bacillariophyta</taxon>
        <taxon>Coscinodiscophyceae</taxon>
        <taxon>Thalassiosirophycidae</taxon>
        <taxon>Stephanodiscales</taxon>
        <taxon>Stephanodiscaceae</taxon>
        <taxon>Stephanodiscus</taxon>
    </lineage>
</organism>
<feature type="compositionally biased region" description="Basic residues" evidence="2">
    <location>
        <begin position="1"/>
        <end position="12"/>
    </location>
</feature>
<keyword evidence="1" id="KW-0560">Oxidoreductase</keyword>
<evidence type="ECO:0000259" key="3">
    <source>
        <dbReference type="SMART" id="SM00829"/>
    </source>
</evidence>
<feature type="compositionally biased region" description="Basic and acidic residues" evidence="2">
    <location>
        <begin position="37"/>
        <end position="46"/>
    </location>
</feature>
<dbReference type="PANTHER" id="PTHR43189:SF1">
    <property type="entry name" value="ZINC-TYPE ALCOHOL DEHYDROGENASE-LIKE PROTEIN C1198.01"/>
    <property type="match status" value="1"/>
</dbReference>
<evidence type="ECO:0000256" key="2">
    <source>
        <dbReference type="SAM" id="MobiDB-lite"/>
    </source>
</evidence>
<dbReference type="InterPro" id="IPR011032">
    <property type="entry name" value="GroES-like_sf"/>
</dbReference>
<reference evidence="4 5" key="1">
    <citation type="submission" date="2024-10" db="EMBL/GenBank/DDBJ databases">
        <title>Updated reference genomes for cyclostephanoid diatoms.</title>
        <authorList>
            <person name="Roberts W.R."/>
            <person name="Alverson A.J."/>
        </authorList>
    </citation>
    <scope>NUCLEOTIDE SEQUENCE [LARGE SCALE GENOMIC DNA]</scope>
    <source>
        <strain evidence="4 5">AJA276-08</strain>
    </source>
</reference>
<dbReference type="Pfam" id="PF08240">
    <property type="entry name" value="ADH_N"/>
    <property type="match status" value="1"/>
</dbReference>
<dbReference type="InterPro" id="IPR020843">
    <property type="entry name" value="ER"/>
</dbReference>
<dbReference type="CDD" id="cd08273">
    <property type="entry name" value="MDR8"/>
    <property type="match status" value="1"/>
</dbReference>
<dbReference type="GO" id="GO:0016491">
    <property type="term" value="F:oxidoreductase activity"/>
    <property type="evidence" value="ECO:0007669"/>
    <property type="project" value="UniProtKB-KW"/>
</dbReference>
<comment type="caution">
    <text evidence="4">The sequence shown here is derived from an EMBL/GenBank/DDBJ whole genome shotgun (WGS) entry which is preliminary data.</text>
</comment>
<dbReference type="Gene3D" id="3.40.50.720">
    <property type="entry name" value="NAD(P)-binding Rossmann-like Domain"/>
    <property type="match status" value="1"/>
</dbReference>
<protein>
    <recommendedName>
        <fullName evidence="3">Enoyl reductase (ER) domain-containing protein</fullName>
    </recommendedName>
</protein>
<evidence type="ECO:0000313" key="5">
    <source>
        <dbReference type="Proteomes" id="UP001530315"/>
    </source>
</evidence>
<feature type="domain" description="Enoyl reductase (ER)" evidence="3">
    <location>
        <begin position="255"/>
        <end position="592"/>
    </location>
</feature>